<sequence length="145" mass="15518">MQVDPRGQRFAAAVTTVVLIGVLVQGSWVLLACQALVFALGTVFGLRYAPYGMVFKLLIRPRLAPPKDYEDAAPPRFAQGVGLVFALVGTAGYALGIDWLGIGATAFALGAAFLNAAFGFCLGCEMYLLIRRISPKKHSDWEVPA</sequence>
<evidence type="ECO:0000259" key="2">
    <source>
        <dbReference type="Pfam" id="PF14340"/>
    </source>
</evidence>
<name>A0A6H9YNQ2_9ACTN</name>
<comment type="caution">
    <text evidence="3">The sequence shown here is derived from an EMBL/GenBank/DDBJ whole genome shotgun (WGS) entry which is preliminary data.</text>
</comment>
<protein>
    <submittedName>
        <fullName evidence="3">DUF4395 domain-containing protein</fullName>
    </submittedName>
</protein>
<feature type="transmembrane region" description="Helical" evidence="1">
    <location>
        <begin position="12"/>
        <end position="31"/>
    </location>
</feature>
<accession>A0A6H9YNQ2</accession>
<evidence type="ECO:0000256" key="1">
    <source>
        <dbReference type="SAM" id="Phobius"/>
    </source>
</evidence>
<feature type="transmembrane region" description="Helical" evidence="1">
    <location>
        <begin position="106"/>
        <end position="130"/>
    </location>
</feature>
<dbReference type="PIRSF" id="PIRSF030042">
    <property type="entry name" value="UCP030042"/>
    <property type="match status" value="1"/>
</dbReference>
<dbReference type="AlphaFoldDB" id="A0A6H9YNQ2"/>
<dbReference type="InterPro" id="IPR025508">
    <property type="entry name" value="DUF4395"/>
</dbReference>
<organism evidence="3 4">
    <name type="scientific">Actinomadura rudentiformis</name>
    <dbReference type="NCBI Taxonomy" id="359158"/>
    <lineage>
        <taxon>Bacteria</taxon>
        <taxon>Bacillati</taxon>
        <taxon>Actinomycetota</taxon>
        <taxon>Actinomycetes</taxon>
        <taxon>Streptosporangiales</taxon>
        <taxon>Thermomonosporaceae</taxon>
        <taxon>Actinomadura</taxon>
    </lineage>
</organism>
<feature type="transmembrane region" description="Helical" evidence="1">
    <location>
        <begin position="37"/>
        <end position="59"/>
    </location>
</feature>
<dbReference type="PROSITE" id="PS51257">
    <property type="entry name" value="PROKAR_LIPOPROTEIN"/>
    <property type="match status" value="1"/>
</dbReference>
<dbReference type="RefSeq" id="WP_151561428.1">
    <property type="nucleotide sequence ID" value="NZ_WBMT01000008.1"/>
</dbReference>
<keyword evidence="1" id="KW-0472">Membrane</keyword>
<keyword evidence="4" id="KW-1185">Reference proteome</keyword>
<reference evidence="3 4" key="1">
    <citation type="submission" date="2019-09" db="EMBL/GenBank/DDBJ databases">
        <title>Actinomadura physcomitrii sp. nov., a novel actinomycete isolated from moss [Physcomitrium sphaericum (Ludw) Fuernr].</title>
        <authorList>
            <person name="Zhuang X."/>
            <person name="Liu C."/>
        </authorList>
    </citation>
    <scope>NUCLEOTIDE SEQUENCE [LARGE SCALE GENOMIC DNA]</scope>
    <source>
        <strain evidence="3 4">HMC1</strain>
    </source>
</reference>
<proteinExistence type="predicted"/>
<evidence type="ECO:0000313" key="3">
    <source>
        <dbReference type="EMBL" id="KAB2347805.1"/>
    </source>
</evidence>
<dbReference type="EMBL" id="WBMT01000008">
    <property type="protein sequence ID" value="KAB2347805.1"/>
    <property type="molecule type" value="Genomic_DNA"/>
</dbReference>
<gene>
    <name evidence="3" type="ORF">F8566_18100</name>
</gene>
<dbReference type="Pfam" id="PF14340">
    <property type="entry name" value="DUF4395"/>
    <property type="match status" value="1"/>
</dbReference>
<dbReference type="InterPro" id="IPR016942">
    <property type="entry name" value="UCP030042"/>
</dbReference>
<dbReference type="Proteomes" id="UP000468735">
    <property type="component" value="Unassembled WGS sequence"/>
</dbReference>
<keyword evidence="1" id="KW-0812">Transmembrane</keyword>
<feature type="domain" description="DUF4395" evidence="2">
    <location>
        <begin position="3"/>
        <end position="132"/>
    </location>
</feature>
<feature type="transmembrane region" description="Helical" evidence="1">
    <location>
        <begin position="80"/>
        <end position="100"/>
    </location>
</feature>
<dbReference type="OrthoDB" id="345402at2"/>
<keyword evidence="1" id="KW-1133">Transmembrane helix</keyword>
<evidence type="ECO:0000313" key="4">
    <source>
        <dbReference type="Proteomes" id="UP000468735"/>
    </source>
</evidence>